<dbReference type="InterPro" id="IPR052709">
    <property type="entry name" value="Transposase-MT_Hybrid"/>
</dbReference>
<dbReference type="PANTHER" id="PTHR46060">
    <property type="entry name" value="MARINER MOS1 TRANSPOSASE-LIKE PROTEIN"/>
    <property type="match status" value="1"/>
</dbReference>
<reference evidence="2 3" key="1">
    <citation type="submission" date="2018-11" db="EMBL/GenBank/DDBJ databases">
        <authorList>
            <consortium name="Pathogen Informatics"/>
        </authorList>
    </citation>
    <scope>NUCLEOTIDE SEQUENCE [LARGE SCALE GENOMIC DNA]</scope>
</reference>
<dbReference type="Proteomes" id="UP000050761">
    <property type="component" value="Unassembled WGS sequence"/>
</dbReference>
<evidence type="ECO:0000313" key="4">
    <source>
        <dbReference type="WBParaSite" id="HPBE_0000701001-mRNA-1"/>
    </source>
</evidence>
<gene>
    <name evidence="2" type="ORF">HPBE_LOCUS7011</name>
</gene>
<dbReference type="GO" id="GO:0003676">
    <property type="term" value="F:nucleic acid binding"/>
    <property type="evidence" value="ECO:0007669"/>
    <property type="project" value="InterPro"/>
</dbReference>
<dbReference type="InterPro" id="IPR036397">
    <property type="entry name" value="RNaseH_sf"/>
</dbReference>
<feature type="region of interest" description="Disordered" evidence="1">
    <location>
        <begin position="1"/>
        <end position="67"/>
    </location>
</feature>
<feature type="compositionally biased region" description="Basic and acidic residues" evidence="1">
    <location>
        <begin position="45"/>
        <end position="66"/>
    </location>
</feature>
<reference evidence="4" key="2">
    <citation type="submission" date="2019-09" db="UniProtKB">
        <authorList>
            <consortium name="WormBaseParasite"/>
        </authorList>
    </citation>
    <scope>IDENTIFICATION</scope>
</reference>
<name>A0A183FJ56_HELPZ</name>
<dbReference type="EMBL" id="UZAH01025792">
    <property type="protein sequence ID" value="VDO70584.1"/>
    <property type="molecule type" value="Genomic_DNA"/>
</dbReference>
<protein>
    <submittedName>
        <fullName evidence="2 4">Uncharacterized protein</fullName>
    </submittedName>
</protein>
<evidence type="ECO:0000313" key="3">
    <source>
        <dbReference type="Proteomes" id="UP000050761"/>
    </source>
</evidence>
<organism evidence="3 4">
    <name type="scientific">Heligmosomoides polygyrus</name>
    <name type="common">Parasitic roundworm</name>
    <dbReference type="NCBI Taxonomy" id="6339"/>
    <lineage>
        <taxon>Eukaryota</taxon>
        <taxon>Metazoa</taxon>
        <taxon>Ecdysozoa</taxon>
        <taxon>Nematoda</taxon>
        <taxon>Chromadorea</taxon>
        <taxon>Rhabditida</taxon>
        <taxon>Rhabditina</taxon>
        <taxon>Rhabditomorpha</taxon>
        <taxon>Strongyloidea</taxon>
        <taxon>Heligmosomidae</taxon>
        <taxon>Heligmosomoides</taxon>
    </lineage>
</organism>
<dbReference type="OrthoDB" id="9970333at2759"/>
<evidence type="ECO:0000256" key="1">
    <source>
        <dbReference type="SAM" id="MobiDB-lite"/>
    </source>
</evidence>
<proteinExistence type="predicted"/>
<accession>A0A3P7YGR4</accession>
<dbReference type="AlphaFoldDB" id="A0A183FJ56"/>
<sequence>MKGTSSTVPDMPLRPTSTSGAKDEKRRKRAPESAVFRSPRAASEASREHGQGSDKDSSKVTEKEGEADIQTQLGLQAAACTDRRCLFAEFLACAGPAGRRFGSAKRRLADGGRRRRLARWKCARETVDDETMAARKRERPGGPVAGPGNFFPQPHLLANVAKTSRQKLEELGWDVLPQPSYSPNLAPSGNHTFRALKQNLREERFDNQVQMDCELRQYFESQPSSFWKKGILDLPIGWEKVVDVNGHNF</sequence>
<dbReference type="PANTHER" id="PTHR46060:SF3">
    <property type="entry name" value="PROTEIN GVQW3"/>
    <property type="match status" value="1"/>
</dbReference>
<keyword evidence="3" id="KW-1185">Reference proteome</keyword>
<evidence type="ECO:0000313" key="2">
    <source>
        <dbReference type="EMBL" id="VDO70584.1"/>
    </source>
</evidence>
<accession>A0A183FJ56</accession>
<dbReference type="WBParaSite" id="HPBE_0000701001-mRNA-1">
    <property type="protein sequence ID" value="HPBE_0000701001-mRNA-1"/>
    <property type="gene ID" value="HPBE_0000701001"/>
</dbReference>
<dbReference type="Gene3D" id="3.30.420.10">
    <property type="entry name" value="Ribonuclease H-like superfamily/Ribonuclease H"/>
    <property type="match status" value="1"/>
</dbReference>